<protein>
    <submittedName>
        <fullName evidence="1">Uncharacterized protein</fullName>
    </submittedName>
</protein>
<organism evidence="1 2">
    <name type="scientific">Oedothorax gibbosus</name>
    <dbReference type="NCBI Taxonomy" id="931172"/>
    <lineage>
        <taxon>Eukaryota</taxon>
        <taxon>Metazoa</taxon>
        <taxon>Ecdysozoa</taxon>
        <taxon>Arthropoda</taxon>
        <taxon>Chelicerata</taxon>
        <taxon>Arachnida</taxon>
        <taxon>Araneae</taxon>
        <taxon>Araneomorphae</taxon>
        <taxon>Entelegynae</taxon>
        <taxon>Araneoidea</taxon>
        <taxon>Linyphiidae</taxon>
        <taxon>Erigoninae</taxon>
        <taxon>Oedothorax</taxon>
    </lineage>
</organism>
<sequence length="67" mass="7250">MSGLASDALNRAFGSSTSASSAYQKSAQWALILSRSGLQMQGGLLTNLKFENRLRESFGPKASNHRF</sequence>
<comment type="caution">
    <text evidence="1">The sequence shown here is derived from an EMBL/GenBank/DDBJ whole genome shotgun (WGS) entry which is preliminary data.</text>
</comment>
<proteinExistence type="predicted"/>
<dbReference type="Proteomes" id="UP000827092">
    <property type="component" value="Unassembled WGS sequence"/>
</dbReference>
<dbReference type="AlphaFoldDB" id="A0AAV6TGW3"/>
<dbReference type="EMBL" id="JAFNEN010004415">
    <property type="protein sequence ID" value="KAG8171105.1"/>
    <property type="molecule type" value="Genomic_DNA"/>
</dbReference>
<evidence type="ECO:0000313" key="2">
    <source>
        <dbReference type="Proteomes" id="UP000827092"/>
    </source>
</evidence>
<accession>A0AAV6TGW3</accession>
<evidence type="ECO:0000313" key="1">
    <source>
        <dbReference type="EMBL" id="KAG8171105.1"/>
    </source>
</evidence>
<keyword evidence="2" id="KW-1185">Reference proteome</keyword>
<name>A0AAV6TGW3_9ARAC</name>
<reference evidence="1 2" key="1">
    <citation type="journal article" date="2022" name="Nat. Ecol. Evol.">
        <title>A masculinizing supergene underlies an exaggerated male reproductive morph in a spider.</title>
        <authorList>
            <person name="Hendrickx F."/>
            <person name="De Corte Z."/>
            <person name="Sonet G."/>
            <person name="Van Belleghem S.M."/>
            <person name="Kostlbacher S."/>
            <person name="Vangestel C."/>
        </authorList>
    </citation>
    <scope>NUCLEOTIDE SEQUENCE [LARGE SCALE GENOMIC DNA]</scope>
    <source>
        <strain evidence="1">W744_W776</strain>
    </source>
</reference>
<gene>
    <name evidence="1" type="ORF">JTE90_006009</name>
</gene>